<accession>A0A3D8VEK8</accession>
<dbReference type="EMBL" id="QTJR01000004">
    <property type="protein sequence ID" value="RDY67844.1"/>
    <property type="molecule type" value="Genomic_DNA"/>
</dbReference>
<reference evidence="2 3" key="1">
    <citation type="submission" date="2018-08" db="EMBL/GenBank/DDBJ databases">
        <title>Lysobacter soli KCTC 22011, whole genome shotgun sequence.</title>
        <authorList>
            <person name="Zhang X."/>
            <person name="Feng G."/>
            <person name="Zhu H."/>
        </authorList>
    </citation>
    <scope>NUCLEOTIDE SEQUENCE [LARGE SCALE GENOMIC DNA]</scope>
    <source>
        <strain evidence="2 3">KCTC 22011</strain>
    </source>
</reference>
<feature type="signal peptide" evidence="1">
    <location>
        <begin position="1"/>
        <end position="26"/>
    </location>
</feature>
<evidence type="ECO:0000256" key="1">
    <source>
        <dbReference type="SAM" id="SignalP"/>
    </source>
</evidence>
<organism evidence="2 3">
    <name type="scientific">Lysobacter soli</name>
    <dbReference type="NCBI Taxonomy" id="453783"/>
    <lineage>
        <taxon>Bacteria</taxon>
        <taxon>Pseudomonadati</taxon>
        <taxon>Pseudomonadota</taxon>
        <taxon>Gammaproteobacteria</taxon>
        <taxon>Lysobacterales</taxon>
        <taxon>Lysobacteraceae</taxon>
        <taxon>Lysobacter</taxon>
    </lineage>
</organism>
<name>A0A3D8VEK8_9GAMM</name>
<proteinExistence type="predicted"/>
<protein>
    <recommendedName>
        <fullName evidence="4">Copper-binding protein</fullName>
    </recommendedName>
</protein>
<dbReference type="Proteomes" id="UP000256829">
    <property type="component" value="Unassembled WGS sequence"/>
</dbReference>
<keyword evidence="1" id="KW-0732">Signal</keyword>
<gene>
    <name evidence="2" type="ORF">DX912_08010</name>
</gene>
<comment type="caution">
    <text evidence="2">The sequence shown here is derived from an EMBL/GenBank/DDBJ whole genome shotgun (WGS) entry which is preliminary data.</text>
</comment>
<dbReference type="RefSeq" id="WP_115841967.1">
    <property type="nucleotide sequence ID" value="NZ_CP183976.1"/>
</dbReference>
<keyword evidence="3" id="KW-1185">Reference proteome</keyword>
<evidence type="ECO:0000313" key="3">
    <source>
        <dbReference type="Proteomes" id="UP000256829"/>
    </source>
</evidence>
<evidence type="ECO:0000313" key="2">
    <source>
        <dbReference type="EMBL" id="RDY67844.1"/>
    </source>
</evidence>
<sequence length="200" mass="21291">MKTSPLPLRPVSLAIVLALATTTAYAAKPSPPDPNRSESAAVVVTVEGKVVDINTPNRLITVEGPDGNKVEVHADETVRNFEQIHKGDTVSLDYMRAVTVDIQPAGSAEPGAYIAKDEQVGKLGEKPKVGAAEVVTVLAPIRAIDTKNNTITVEGPRGNVVTLDVRKPEYQARLPKLKVGDMLRVAFTEAAAVQVRPKGQ</sequence>
<feature type="chain" id="PRO_5017821203" description="Copper-binding protein" evidence="1">
    <location>
        <begin position="27"/>
        <end position="200"/>
    </location>
</feature>
<dbReference type="AlphaFoldDB" id="A0A3D8VEK8"/>
<evidence type="ECO:0008006" key="4">
    <source>
        <dbReference type="Google" id="ProtNLM"/>
    </source>
</evidence>